<gene>
    <name evidence="2" type="ORF">PCAMFM013_S005g000021</name>
</gene>
<evidence type="ECO:0000313" key="3">
    <source>
        <dbReference type="Proteomes" id="UP000053732"/>
    </source>
</evidence>
<dbReference type="EMBL" id="HG793138">
    <property type="protein sequence ID" value="CRL20857.1"/>
    <property type="molecule type" value="Genomic_DNA"/>
</dbReference>
<protein>
    <submittedName>
        <fullName evidence="2">Str. FM013</fullName>
    </submittedName>
</protein>
<sequence>MHPIFAYRRSFFSPHRLYVVEDDDNIESYATSASNAHFEYDTSAFHGKTIDDIICILQERVTGNTVAKNVFYIADDRTIRDHSLLLVHVQPKEKDQSFLSVRLACEFVNLMARSFPYPESRRFIQDFQNDVDDDGVYRGGRKDPYIYCGTRTSYLDEHDALE</sequence>
<name>A0A0G4P3J5_PENC3</name>
<accession>A0A0G4P3J5</accession>
<dbReference type="InterPro" id="IPR053832">
    <property type="entry name" value="DUF6924"/>
</dbReference>
<dbReference type="AlphaFoldDB" id="A0A0G4P3J5"/>
<feature type="domain" description="DUF6924" evidence="1">
    <location>
        <begin position="35"/>
        <end position="139"/>
    </location>
</feature>
<keyword evidence="3" id="KW-1185">Reference proteome</keyword>
<reference evidence="2 3" key="1">
    <citation type="journal article" date="2014" name="Nat. Commun.">
        <title>Multiple recent horizontal transfers of a large genomic region in cheese making fungi.</title>
        <authorList>
            <person name="Cheeseman K."/>
            <person name="Ropars J."/>
            <person name="Renault P."/>
            <person name="Dupont J."/>
            <person name="Gouzy J."/>
            <person name="Branca A."/>
            <person name="Abraham A.L."/>
            <person name="Ceppi M."/>
            <person name="Conseiller E."/>
            <person name="Debuchy R."/>
            <person name="Malagnac F."/>
            <person name="Goarin A."/>
            <person name="Silar P."/>
            <person name="Lacoste S."/>
            <person name="Sallet E."/>
            <person name="Bensimon A."/>
            <person name="Giraud T."/>
            <person name="Brygoo Y."/>
        </authorList>
    </citation>
    <scope>NUCLEOTIDE SEQUENCE [LARGE SCALE GENOMIC DNA]</scope>
    <source>
        <strain evidence="3">FM 013</strain>
    </source>
</reference>
<evidence type="ECO:0000259" key="1">
    <source>
        <dbReference type="Pfam" id="PF21962"/>
    </source>
</evidence>
<proteinExistence type="predicted"/>
<evidence type="ECO:0000313" key="2">
    <source>
        <dbReference type="EMBL" id="CRL20857.1"/>
    </source>
</evidence>
<organism evidence="2 3">
    <name type="scientific">Penicillium camemberti (strain FM 013)</name>
    <dbReference type="NCBI Taxonomy" id="1429867"/>
    <lineage>
        <taxon>Eukaryota</taxon>
        <taxon>Fungi</taxon>
        <taxon>Dikarya</taxon>
        <taxon>Ascomycota</taxon>
        <taxon>Pezizomycotina</taxon>
        <taxon>Eurotiomycetes</taxon>
        <taxon>Eurotiomycetidae</taxon>
        <taxon>Eurotiales</taxon>
        <taxon>Aspergillaceae</taxon>
        <taxon>Penicillium</taxon>
    </lineage>
</organism>
<dbReference type="Pfam" id="PF21962">
    <property type="entry name" value="DUF6924"/>
    <property type="match status" value="1"/>
</dbReference>
<dbReference type="STRING" id="1429867.A0A0G4P3J5"/>
<dbReference type="Proteomes" id="UP000053732">
    <property type="component" value="Unassembled WGS sequence"/>
</dbReference>